<feature type="transmembrane region" description="Helical" evidence="1">
    <location>
        <begin position="123"/>
        <end position="145"/>
    </location>
</feature>
<comment type="caution">
    <text evidence="2">The sequence shown here is derived from an EMBL/GenBank/DDBJ whole genome shotgun (WGS) entry which is preliminary data.</text>
</comment>
<dbReference type="AlphaFoldDB" id="A0A3R8LWI1"/>
<dbReference type="Pfam" id="PF04298">
    <property type="entry name" value="Zn_peptidase_2"/>
    <property type="match status" value="1"/>
</dbReference>
<accession>A0A3R8LWI1</accession>
<evidence type="ECO:0000313" key="3">
    <source>
        <dbReference type="Proteomes" id="UP000274920"/>
    </source>
</evidence>
<protein>
    <submittedName>
        <fullName evidence="2">Zinc metallopeptidase</fullName>
    </submittedName>
</protein>
<sequence>MGMFYLGYDSTYILVLIGVALCLLASSRVNSVFRRYSSVRSRSGMTGREAAEKILRANGIYDVTVRHIPGNLTDHYDPRNKTLGLSDATYGSASVAAIGVAAHECGHAVQHATGYAPLKFRGALVPVANFGSAIAWPLILIGLVINSNSAFLFIDLGILLFSAAVLFQIVTLPVEFNASNRAVNALEKSGMLYPEEIRQTKAVLGAAALTYVASAASAILQLLRLIIIGGRRRND</sequence>
<keyword evidence="1" id="KW-0812">Transmembrane</keyword>
<dbReference type="PANTHER" id="PTHR36434:SF1">
    <property type="entry name" value="MEMBRANE PROTEASE YUGP-RELATED"/>
    <property type="match status" value="1"/>
</dbReference>
<organism evidence="2 3">
    <name type="scientific">Schaedlerella arabinosiphila</name>
    <dbReference type="NCBI Taxonomy" id="2044587"/>
    <lineage>
        <taxon>Bacteria</taxon>
        <taxon>Bacillati</taxon>
        <taxon>Bacillota</taxon>
        <taxon>Clostridia</taxon>
        <taxon>Lachnospirales</taxon>
        <taxon>Lachnospiraceae</taxon>
        <taxon>Schaedlerella</taxon>
    </lineage>
</organism>
<dbReference type="InterPro" id="IPR007395">
    <property type="entry name" value="Zn_peptidase_2"/>
</dbReference>
<dbReference type="Proteomes" id="UP000274920">
    <property type="component" value="Unassembled WGS sequence"/>
</dbReference>
<reference evidence="2" key="1">
    <citation type="submission" date="2018-10" db="EMBL/GenBank/DDBJ databases">
        <title>Schaedlerella arabinophila gen. nov. sp. nov., isolated from the mouse intestinal tract and comparative analysis with the genome of the closely related altered Schaedler flora strain ASF502.</title>
        <authorList>
            <person name="Miyake S."/>
            <person name="Soh M."/>
            <person name="Seedorf H."/>
        </authorList>
    </citation>
    <scope>NUCLEOTIDE SEQUENCE [LARGE SCALE GENOMIC DNA]</scope>
    <source>
        <strain evidence="2">DSM 106076</strain>
    </source>
</reference>
<feature type="transmembrane region" description="Helical" evidence="1">
    <location>
        <begin position="202"/>
        <end position="227"/>
    </location>
</feature>
<dbReference type="EMBL" id="RHJS01000002">
    <property type="protein sequence ID" value="RRK30873.1"/>
    <property type="molecule type" value="Genomic_DNA"/>
</dbReference>
<feature type="transmembrane region" description="Helical" evidence="1">
    <location>
        <begin position="12"/>
        <end position="33"/>
    </location>
</feature>
<keyword evidence="3" id="KW-1185">Reference proteome</keyword>
<dbReference type="RefSeq" id="WP_125126645.1">
    <property type="nucleotide sequence ID" value="NZ_RHJS01000002.1"/>
</dbReference>
<evidence type="ECO:0000256" key="1">
    <source>
        <dbReference type="SAM" id="Phobius"/>
    </source>
</evidence>
<name>A0A3R8LWI1_9FIRM</name>
<evidence type="ECO:0000313" key="2">
    <source>
        <dbReference type="EMBL" id="RRK30873.1"/>
    </source>
</evidence>
<feature type="transmembrane region" description="Helical" evidence="1">
    <location>
        <begin position="151"/>
        <end position="172"/>
    </location>
</feature>
<gene>
    <name evidence="2" type="ORF">EBB54_05405</name>
</gene>
<keyword evidence="1" id="KW-0472">Membrane</keyword>
<dbReference type="PANTHER" id="PTHR36434">
    <property type="entry name" value="MEMBRANE PROTEASE YUGP-RELATED"/>
    <property type="match status" value="1"/>
</dbReference>
<keyword evidence="1" id="KW-1133">Transmembrane helix</keyword>
<proteinExistence type="predicted"/>